<keyword evidence="4" id="KW-1185">Reference proteome</keyword>
<evidence type="ECO:0000259" key="2">
    <source>
        <dbReference type="PROSITE" id="PS50245"/>
    </source>
</evidence>
<dbReference type="GO" id="GO:0051010">
    <property type="term" value="F:microtubule plus-end binding"/>
    <property type="evidence" value="ECO:0007669"/>
    <property type="project" value="TreeGrafter"/>
</dbReference>
<gene>
    <name evidence="3" type="ORF">GBAR_LOCUS11951</name>
</gene>
<dbReference type="InterPro" id="IPR000938">
    <property type="entry name" value="CAP-Gly_domain"/>
</dbReference>
<evidence type="ECO:0000256" key="1">
    <source>
        <dbReference type="SAM" id="MobiDB-lite"/>
    </source>
</evidence>
<reference evidence="3" key="1">
    <citation type="submission" date="2023-03" db="EMBL/GenBank/DDBJ databases">
        <authorList>
            <person name="Steffen K."/>
            <person name="Cardenas P."/>
        </authorList>
    </citation>
    <scope>NUCLEOTIDE SEQUENCE</scope>
</reference>
<dbReference type="PANTHER" id="PTHR18916">
    <property type="entry name" value="DYNACTIN 1-RELATED MICROTUBULE-BINDING"/>
    <property type="match status" value="1"/>
</dbReference>
<dbReference type="EMBL" id="CASHTH010001791">
    <property type="protein sequence ID" value="CAI8019956.1"/>
    <property type="molecule type" value="Genomic_DNA"/>
</dbReference>
<feature type="region of interest" description="Disordered" evidence="1">
    <location>
        <begin position="32"/>
        <end position="100"/>
    </location>
</feature>
<dbReference type="GO" id="GO:0031122">
    <property type="term" value="P:cytoplasmic microtubule organization"/>
    <property type="evidence" value="ECO:0007669"/>
    <property type="project" value="TreeGrafter"/>
</dbReference>
<proteinExistence type="predicted"/>
<dbReference type="GO" id="GO:0035371">
    <property type="term" value="C:microtubule plus-end"/>
    <property type="evidence" value="ECO:0007669"/>
    <property type="project" value="TreeGrafter"/>
</dbReference>
<dbReference type="Gene3D" id="2.30.30.190">
    <property type="entry name" value="CAP Gly-rich-like domain"/>
    <property type="match status" value="1"/>
</dbReference>
<name>A0AA35S132_GEOBA</name>
<dbReference type="Pfam" id="PF01302">
    <property type="entry name" value="CAP_GLY"/>
    <property type="match status" value="1"/>
</dbReference>
<evidence type="ECO:0000313" key="4">
    <source>
        <dbReference type="Proteomes" id="UP001174909"/>
    </source>
</evidence>
<feature type="domain" description="CAP-Gly" evidence="2">
    <location>
        <begin position="1"/>
        <end position="33"/>
    </location>
</feature>
<feature type="region of interest" description="Disordered" evidence="1">
    <location>
        <begin position="1"/>
        <end position="20"/>
    </location>
</feature>
<dbReference type="SUPFAM" id="SSF74924">
    <property type="entry name" value="Cap-Gly domain"/>
    <property type="match status" value="1"/>
</dbReference>
<dbReference type="GO" id="GO:0005938">
    <property type="term" value="C:cell cortex"/>
    <property type="evidence" value="ECO:0007669"/>
    <property type="project" value="TreeGrafter"/>
</dbReference>
<dbReference type="AlphaFoldDB" id="A0AA35S132"/>
<comment type="caution">
    <text evidence="3">The sequence shown here is derived from an EMBL/GenBank/DDBJ whole genome shotgun (WGS) entry which is preliminary data.</text>
</comment>
<feature type="compositionally biased region" description="Low complexity" evidence="1">
    <location>
        <begin position="41"/>
        <end position="62"/>
    </location>
</feature>
<dbReference type="Proteomes" id="UP001174909">
    <property type="component" value="Unassembled WGS sequence"/>
</dbReference>
<dbReference type="GO" id="GO:0005634">
    <property type="term" value="C:nucleus"/>
    <property type="evidence" value="ECO:0007669"/>
    <property type="project" value="TreeGrafter"/>
</dbReference>
<feature type="region of interest" description="Disordered" evidence="1">
    <location>
        <begin position="115"/>
        <end position="134"/>
    </location>
</feature>
<organism evidence="3 4">
    <name type="scientific">Geodia barretti</name>
    <name type="common">Barrett's horny sponge</name>
    <dbReference type="NCBI Taxonomy" id="519541"/>
    <lineage>
        <taxon>Eukaryota</taxon>
        <taxon>Metazoa</taxon>
        <taxon>Porifera</taxon>
        <taxon>Demospongiae</taxon>
        <taxon>Heteroscleromorpha</taxon>
        <taxon>Tetractinellida</taxon>
        <taxon>Astrophorina</taxon>
        <taxon>Geodiidae</taxon>
        <taxon>Geodia</taxon>
    </lineage>
</organism>
<dbReference type="PANTHER" id="PTHR18916:SF88">
    <property type="entry name" value="CAP-GLY DOMAIN-CONTAINING PROTEIN"/>
    <property type="match status" value="1"/>
</dbReference>
<protein>
    <submittedName>
        <fullName evidence="3">Centrosome-associated protein 350</fullName>
    </submittedName>
</protein>
<dbReference type="PROSITE" id="PS50245">
    <property type="entry name" value="CAP_GLY_2"/>
    <property type="match status" value="1"/>
</dbReference>
<sequence>MGVELDSGGGDNSGSHSGVRYFNCRPAHGVFLPPSKVKRLSPPAVAATSSGSSTNSGPTTDSIDFPAHSSSSSPSPRPSPPVNKRRLNTSNTTKWKERWVGEGTSLLSLQAFSRTVCQTRESHSSRNQLLQDPP</sequence>
<evidence type="ECO:0000313" key="3">
    <source>
        <dbReference type="EMBL" id="CAI8019956.1"/>
    </source>
</evidence>
<dbReference type="InterPro" id="IPR036859">
    <property type="entry name" value="CAP-Gly_dom_sf"/>
</dbReference>
<dbReference type="SMART" id="SM01052">
    <property type="entry name" value="CAP_GLY"/>
    <property type="match status" value="1"/>
</dbReference>
<accession>A0AA35S132</accession>